<comment type="caution">
    <text evidence="1">The sequence shown here is derived from an EMBL/GenBank/DDBJ whole genome shotgun (WGS) entry which is preliminary data.</text>
</comment>
<sequence length="59" mass="6259">MHPCPFDVQDAVGFRISGAPTHHTPHSPYAAPMDLLAAPPSAHHVQPHVDTVVTPCSLV</sequence>
<organism evidence="1 2">
    <name type="scientific">Portunus trituberculatus</name>
    <name type="common">Swimming crab</name>
    <name type="synonym">Neptunus trituberculatus</name>
    <dbReference type="NCBI Taxonomy" id="210409"/>
    <lineage>
        <taxon>Eukaryota</taxon>
        <taxon>Metazoa</taxon>
        <taxon>Ecdysozoa</taxon>
        <taxon>Arthropoda</taxon>
        <taxon>Crustacea</taxon>
        <taxon>Multicrustacea</taxon>
        <taxon>Malacostraca</taxon>
        <taxon>Eumalacostraca</taxon>
        <taxon>Eucarida</taxon>
        <taxon>Decapoda</taxon>
        <taxon>Pleocyemata</taxon>
        <taxon>Brachyura</taxon>
        <taxon>Eubrachyura</taxon>
        <taxon>Portunoidea</taxon>
        <taxon>Portunidae</taxon>
        <taxon>Portuninae</taxon>
        <taxon>Portunus</taxon>
    </lineage>
</organism>
<gene>
    <name evidence="1" type="ORF">E2C01_094763</name>
</gene>
<dbReference type="EMBL" id="VSRR010117984">
    <property type="protein sequence ID" value="MPC99355.1"/>
    <property type="molecule type" value="Genomic_DNA"/>
</dbReference>
<dbReference type="Proteomes" id="UP000324222">
    <property type="component" value="Unassembled WGS sequence"/>
</dbReference>
<reference evidence="1 2" key="1">
    <citation type="submission" date="2019-05" db="EMBL/GenBank/DDBJ databases">
        <title>Another draft genome of Portunus trituberculatus and its Hox gene families provides insights of decapod evolution.</title>
        <authorList>
            <person name="Jeong J.-H."/>
            <person name="Song I."/>
            <person name="Kim S."/>
            <person name="Choi T."/>
            <person name="Kim D."/>
            <person name="Ryu S."/>
            <person name="Kim W."/>
        </authorList>
    </citation>
    <scope>NUCLEOTIDE SEQUENCE [LARGE SCALE GENOMIC DNA]</scope>
    <source>
        <tissue evidence="1">Muscle</tissue>
    </source>
</reference>
<evidence type="ECO:0000313" key="1">
    <source>
        <dbReference type="EMBL" id="MPC99355.1"/>
    </source>
</evidence>
<evidence type="ECO:0000313" key="2">
    <source>
        <dbReference type="Proteomes" id="UP000324222"/>
    </source>
</evidence>
<name>A0A5B7JXR9_PORTR</name>
<protein>
    <submittedName>
        <fullName evidence="1">Uncharacterized protein</fullName>
    </submittedName>
</protein>
<accession>A0A5B7JXR9</accession>
<keyword evidence="2" id="KW-1185">Reference proteome</keyword>
<proteinExistence type="predicted"/>
<dbReference type="AlphaFoldDB" id="A0A5B7JXR9"/>